<dbReference type="EMBL" id="FXTH01000001">
    <property type="protein sequence ID" value="SMO32342.1"/>
    <property type="molecule type" value="Genomic_DNA"/>
</dbReference>
<keyword evidence="6" id="KW-0472">Membrane</keyword>
<evidence type="ECO:0000256" key="1">
    <source>
        <dbReference type="ARBA" id="ARBA00004442"/>
    </source>
</evidence>
<reference evidence="8 9" key="1">
    <citation type="submission" date="2017-05" db="EMBL/GenBank/DDBJ databases">
        <authorList>
            <person name="Varghese N."/>
            <person name="Submissions S."/>
        </authorList>
    </citation>
    <scope>NUCLEOTIDE SEQUENCE [LARGE SCALE GENOMIC DNA]</scope>
    <source>
        <strain evidence="8 9">DSM 21194</strain>
    </source>
</reference>
<evidence type="ECO:0000256" key="2">
    <source>
        <dbReference type="ARBA" id="ARBA00007613"/>
    </source>
</evidence>
<accession>A0A521AC44</accession>
<comment type="similarity">
    <text evidence="2">Belongs to the outer membrane factor (OMF) (TC 1.B.17) family.</text>
</comment>
<evidence type="ECO:0000313" key="9">
    <source>
        <dbReference type="Proteomes" id="UP000317593"/>
    </source>
</evidence>
<dbReference type="AlphaFoldDB" id="A0A521AC44"/>
<dbReference type="GO" id="GO:0015288">
    <property type="term" value="F:porin activity"/>
    <property type="evidence" value="ECO:0007669"/>
    <property type="project" value="TreeGrafter"/>
</dbReference>
<dbReference type="Gene3D" id="1.20.1600.10">
    <property type="entry name" value="Outer membrane efflux proteins (OEP)"/>
    <property type="match status" value="1"/>
</dbReference>
<keyword evidence="4" id="KW-1134">Transmembrane beta strand</keyword>
<sequence length="502" mass="56962">MHYDMNRYSSRLFVCTLGFLFLLGVRISRAQEAPPPNNVGTLSLQECISIAQDQSAVANAARYALVASKWQYESFQSDLLPSLSLSGDAPGYNKSIFSNVLDNGQVTFSSRTQSEASASLAVSQNILPTGGRLSLSSGVTRLGIFSNENTYLWQSTPLVVGLNQPLFQFNNLKWQNRTEPLRYEIAQKQFVEEMEEIAQTVTQQFFDVYLAKINLENARFNVARNDSIYQISQGRYNVGSIAENDLLQSELALRNAESSLTSAQIEYERALNDFKILLGYSTDVSLELEQPEKLPEISVDISKAKELALNNNSESLLYRLNEIQADRNLAQARSEAGFAATLNANFGLNQTSEQFSDLYTDPQNRQFVTVGFEVPIFNWGKQRAQVNAARNQQREVANSIQFQRRQFVQQVEYTVSQFLQLRGQALIAAQADTIAQRRYDVAQNRYLIGKIDITNLFIAQEEKDSARRAYIRALRTFWTGWYNLRALTLYDFDKKQPITYQL</sequence>
<dbReference type="PANTHER" id="PTHR30026:SF20">
    <property type="entry name" value="OUTER MEMBRANE PROTEIN TOLC"/>
    <property type="match status" value="1"/>
</dbReference>
<keyword evidence="3" id="KW-0813">Transport</keyword>
<keyword evidence="9" id="KW-1185">Reference proteome</keyword>
<dbReference type="InterPro" id="IPR051906">
    <property type="entry name" value="TolC-like"/>
</dbReference>
<dbReference type="GO" id="GO:0015562">
    <property type="term" value="F:efflux transmembrane transporter activity"/>
    <property type="evidence" value="ECO:0007669"/>
    <property type="project" value="InterPro"/>
</dbReference>
<keyword evidence="5" id="KW-0812">Transmembrane</keyword>
<evidence type="ECO:0000256" key="7">
    <source>
        <dbReference type="ARBA" id="ARBA00023237"/>
    </source>
</evidence>
<dbReference type="SUPFAM" id="SSF56954">
    <property type="entry name" value="Outer membrane efflux proteins (OEP)"/>
    <property type="match status" value="1"/>
</dbReference>
<dbReference type="GO" id="GO:0009279">
    <property type="term" value="C:cell outer membrane"/>
    <property type="evidence" value="ECO:0007669"/>
    <property type="project" value="UniProtKB-SubCell"/>
</dbReference>
<dbReference type="GO" id="GO:1990281">
    <property type="term" value="C:efflux pump complex"/>
    <property type="evidence" value="ECO:0007669"/>
    <property type="project" value="TreeGrafter"/>
</dbReference>
<evidence type="ECO:0000256" key="5">
    <source>
        <dbReference type="ARBA" id="ARBA00022692"/>
    </source>
</evidence>
<comment type="subcellular location">
    <subcellularLocation>
        <location evidence="1">Cell outer membrane</location>
    </subcellularLocation>
</comment>
<dbReference type="Pfam" id="PF02321">
    <property type="entry name" value="OEP"/>
    <property type="match status" value="2"/>
</dbReference>
<evidence type="ECO:0000256" key="6">
    <source>
        <dbReference type="ARBA" id="ARBA00023136"/>
    </source>
</evidence>
<protein>
    <submittedName>
        <fullName evidence="8">Outer membrane protein TolC</fullName>
    </submittedName>
</protein>
<proteinExistence type="inferred from homology"/>
<evidence type="ECO:0000256" key="3">
    <source>
        <dbReference type="ARBA" id="ARBA00022448"/>
    </source>
</evidence>
<dbReference type="Proteomes" id="UP000317593">
    <property type="component" value="Unassembled WGS sequence"/>
</dbReference>
<name>A0A521AC44_9BACT</name>
<evidence type="ECO:0000313" key="8">
    <source>
        <dbReference type="EMBL" id="SMO32342.1"/>
    </source>
</evidence>
<dbReference type="InterPro" id="IPR003423">
    <property type="entry name" value="OMP_efflux"/>
</dbReference>
<dbReference type="PANTHER" id="PTHR30026">
    <property type="entry name" value="OUTER MEMBRANE PROTEIN TOLC"/>
    <property type="match status" value="1"/>
</dbReference>
<organism evidence="8 9">
    <name type="scientific">Fodinibius sediminis</name>
    <dbReference type="NCBI Taxonomy" id="1214077"/>
    <lineage>
        <taxon>Bacteria</taxon>
        <taxon>Pseudomonadati</taxon>
        <taxon>Balneolota</taxon>
        <taxon>Balneolia</taxon>
        <taxon>Balneolales</taxon>
        <taxon>Balneolaceae</taxon>
        <taxon>Fodinibius</taxon>
    </lineage>
</organism>
<keyword evidence="7" id="KW-0998">Cell outer membrane</keyword>
<evidence type="ECO:0000256" key="4">
    <source>
        <dbReference type="ARBA" id="ARBA00022452"/>
    </source>
</evidence>
<gene>
    <name evidence="8" type="ORF">SAMN06265218_10140</name>
</gene>